<reference evidence="5 6" key="1">
    <citation type="submission" date="2024-01" db="EMBL/GenBank/DDBJ databases">
        <title>Pedobacter sp. nov., isolated from fresh soil.</title>
        <authorList>
            <person name="Le N.T.T."/>
        </authorList>
    </citation>
    <scope>NUCLEOTIDE SEQUENCE [LARGE SCALE GENOMIC DNA]</scope>
    <source>
        <strain evidence="5 6">KR3-3</strain>
    </source>
</reference>
<accession>A0ABU7I4C8</accession>
<keyword evidence="3" id="KW-0804">Transcription</keyword>
<sequence length="118" mass="13550">METLTTIAPNNDWQIALVNGQKALISLEIAIEDLAIYRKLTNALTKQLDFLGSNKSSFEQLTRREKQVLHQILQGYSNEAIADMLCVSCYTIKTHRKNINEKLNCKTMVELLPYLLFF</sequence>
<dbReference type="PROSITE" id="PS50043">
    <property type="entry name" value="HTH_LUXR_2"/>
    <property type="match status" value="1"/>
</dbReference>
<evidence type="ECO:0000259" key="4">
    <source>
        <dbReference type="PROSITE" id="PS50043"/>
    </source>
</evidence>
<dbReference type="EMBL" id="JAZDQT010000001">
    <property type="protein sequence ID" value="MEE1944310.1"/>
    <property type="molecule type" value="Genomic_DNA"/>
</dbReference>
<dbReference type="PRINTS" id="PR00038">
    <property type="entry name" value="HTHLUXR"/>
</dbReference>
<evidence type="ECO:0000313" key="6">
    <source>
        <dbReference type="Proteomes" id="UP001336835"/>
    </source>
</evidence>
<evidence type="ECO:0000256" key="3">
    <source>
        <dbReference type="ARBA" id="ARBA00023163"/>
    </source>
</evidence>
<dbReference type="Pfam" id="PF00196">
    <property type="entry name" value="GerE"/>
    <property type="match status" value="1"/>
</dbReference>
<evidence type="ECO:0000256" key="1">
    <source>
        <dbReference type="ARBA" id="ARBA00023015"/>
    </source>
</evidence>
<gene>
    <name evidence="5" type="ORF">VRU48_04275</name>
</gene>
<dbReference type="CDD" id="cd06170">
    <property type="entry name" value="LuxR_C_like"/>
    <property type="match status" value="1"/>
</dbReference>
<dbReference type="InterPro" id="IPR016032">
    <property type="entry name" value="Sig_transdc_resp-reg_C-effctor"/>
</dbReference>
<dbReference type="PANTHER" id="PTHR44688:SF16">
    <property type="entry name" value="DNA-BINDING TRANSCRIPTIONAL ACTIVATOR DEVR_DOSR"/>
    <property type="match status" value="1"/>
</dbReference>
<comment type="caution">
    <text evidence="5">The sequence shown here is derived from an EMBL/GenBank/DDBJ whole genome shotgun (WGS) entry which is preliminary data.</text>
</comment>
<feature type="domain" description="HTH luxR-type" evidence="4">
    <location>
        <begin position="54"/>
        <end position="118"/>
    </location>
</feature>
<evidence type="ECO:0000313" key="5">
    <source>
        <dbReference type="EMBL" id="MEE1944310.1"/>
    </source>
</evidence>
<evidence type="ECO:0000256" key="2">
    <source>
        <dbReference type="ARBA" id="ARBA00023125"/>
    </source>
</evidence>
<dbReference type="InterPro" id="IPR000792">
    <property type="entry name" value="Tscrpt_reg_LuxR_C"/>
</dbReference>
<keyword evidence="1" id="KW-0805">Transcription regulation</keyword>
<dbReference type="Proteomes" id="UP001336835">
    <property type="component" value="Unassembled WGS sequence"/>
</dbReference>
<organism evidence="5 6">
    <name type="scientific">Pedobacter albus</name>
    <dbReference type="NCBI Taxonomy" id="3113905"/>
    <lineage>
        <taxon>Bacteria</taxon>
        <taxon>Pseudomonadati</taxon>
        <taxon>Bacteroidota</taxon>
        <taxon>Sphingobacteriia</taxon>
        <taxon>Sphingobacteriales</taxon>
        <taxon>Sphingobacteriaceae</taxon>
        <taxon>Pedobacter</taxon>
    </lineage>
</organism>
<dbReference type="SMART" id="SM00421">
    <property type="entry name" value="HTH_LUXR"/>
    <property type="match status" value="1"/>
</dbReference>
<name>A0ABU7I4C8_9SPHI</name>
<dbReference type="SUPFAM" id="SSF46894">
    <property type="entry name" value="C-terminal effector domain of the bipartite response regulators"/>
    <property type="match status" value="1"/>
</dbReference>
<dbReference type="Gene3D" id="1.10.10.10">
    <property type="entry name" value="Winged helix-like DNA-binding domain superfamily/Winged helix DNA-binding domain"/>
    <property type="match status" value="1"/>
</dbReference>
<protein>
    <submittedName>
        <fullName evidence="5">Helix-turn-helix transcriptional regulator</fullName>
    </submittedName>
</protein>
<dbReference type="PANTHER" id="PTHR44688">
    <property type="entry name" value="DNA-BINDING TRANSCRIPTIONAL ACTIVATOR DEVR_DOSR"/>
    <property type="match status" value="1"/>
</dbReference>
<proteinExistence type="predicted"/>
<dbReference type="InterPro" id="IPR036388">
    <property type="entry name" value="WH-like_DNA-bd_sf"/>
</dbReference>
<dbReference type="PROSITE" id="PS00622">
    <property type="entry name" value="HTH_LUXR_1"/>
    <property type="match status" value="1"/>
</dbReference>
<dbReference type="RefSeq" id="WP_330106684.1">
    <property type="nucleotide sequence ID" value="NZ_JAZDQT010000001.1"/>
</dbReference>
<keyword evidence="2" id="KW-0238">DNA-binding</keyword>
<keyword evidence="6" id="KW-1185">Reference proteome</keyword>